<sequence length="38" mass="4537">MTGFINRWTKMPYKKKAQVAGAALRAYCERRKVWGYKE</sequence>
<dbReference type="Proteomes" id="UP000017090">
    <property type="component" value="Unassembled WGS sequence"/>
</dbReference>
<dbReference type="PATRIC" id="fig|1111454.3.peg.2153"/>
<dbReference type="AlphaFoldDB" id="U7UDK7"/>
<evidence type="ECO:0000313" key="2">
    <source>
        <dbReference type="Proteomes" id="UP000017090"/>
    </source>
</evidence>
<keyword evidence="2" id="KW-1185">Reference proteome</keyword>
<name>U7UDK7_9FIRM</name>
<gene>
    <name evidence="1" type="ORF">HMPREF1250_1513</name>
</gene>
<dbReference type="EMBL" id="AWXA01000062">
    <property type="protein sequence ID" value="ERT56533.1"/>
    <property type="molecule type" value="Genomic_DNA"/>
</dbReference>
<dbReference type="STRING" id="1111454.HMPREF1250_1513"/>
<protein>
    <submittedName>
        <fullName evidence="1">Uncharacterized protein</fullName>
    </submittedName>
</protein>
<comment type="caution">
    <text evidence="1">The sequence shown here is derived from an EMBL/GenBank/DDBJ whole genome shotgun (WGS) entry which is preliminary data.</text>
</comment>
<evidence type="ECO:0000313" key="1">
    <source>
        <dbReference type="EMBL" id="ERT56533.1"/>
    </source>
</evidence>
<reference evidence="1 2" key="1">
    <citation type="submission" date="2013-09" db="EMBL/GenBank/DDBJ databases">
        <authorList>
            <person name="Durkin A.S."/>
            <person name="Haft D.R."/>
            <person name="McCorrison J."/>
            <person name="Torralba M."/>
            <person name="Gillis M."/>
            <person name="Haft D.H."/>
            <person name="Methe B."/>
            <person name="Sutton G."/>
            <person name="Nelson K.E."/>
        </authorList>
    </citation>
    <scope>NUCLEOTIDE SEQUENCE [LARGE SCALE GENOMIC DNA]</scope>
    <source>
        <strain evidence="1 2">BV3C16-1</strain>
    </source>
</reference>
<organism evidence="1 2">
    <name type="scientific">Megasphaera vaginalis</name>
    <name type="common">ex Srinivasan et al. 2021</name>
    <dbReference type="NCBI Taxonomy" id="1111454"/>
    <lineage>
        <taxon>Bacteria</taxon>
        <taxon>Bacillati</taxon>
        <taxon>Bacillota</taxon>
        <taxon>Negativicutes</taxon>
        <taxon>Veillonellales</taxon>
        <taxon>Veillonellaceae</taxon>
        <taxon>Megasphaera</taxon>
    </lineage>
</organism>
<accession>U7UDK7</accession>
<proteinExistence type="predicted"/>